<evidence type="ECO:0000256" key="3">
    <source>
        <dbReference type="ARBA" id="ARBA00022679"/>
    </source>
</evidence>
<keyword evidence="11" id="KW-1185">Reference proteome</keyword>
<protein>
    <submittedName>
        <fullName evidence="10">Uncharacterized protein</fullName>
    </submittedName>
</protein>
<evidence type="ECO:0000256" key="8">
    <source>
        <dbReference type="ARBA" id="ARBA00023136"/>
    </source>
</evidence>
<comment type="similarity">
    <text evidence="2">Belongs to the galactose-3-O-sulfotransferase family.</text>
</comment>
<dbReference type="EMBL" id="CAWYQH010000141">
    <property type="protein sequence ID" value="CAK8694344.1"/>
    <property type="molecule type" value="Genomic_DNA"/>
</dbReference>
<dbReference type="Proteomes" id="UP001642483">
    <property type="component" value="Unassembled WGS sequence"/>
</dbReference>
<name>A0ABP0GRI8_CLALP</name>
<dbReference type="PANTHER" id="PTHR14647">
    <property type="entry name" value="GALACTOSE-3-O-SULFOTRANSFERASE"/>
    <property type="match status" value="1"/>
</dbReference>
<dbReference type="Pfam" id="PF06990">
    <property type="entry name" value="Gal-3-0_sulfotr"/>
    <property type="match status" value="1"/>
</dbReference>
<dbReference type="SUPFAM" id="SSF52540">
    <property type="entry name" value="P-loop containing nucleoside triphosphate hydrolases"/>
    <property type="match status" value="1"/>
</dbReference>
<keyword evidence="5" id="KW-0735">Signal-anchor</keyword>
<evidence type="ECO:0000256" key="4">
    <source>
        <dbReference type="ARBA" id="ARBA00022692"/>
    </source>
</evidence>
<evidence type="ECO:0000313" key="11">
    <source>
        <dbReference type="Proteomes" id="UP001642483"/>
    </source>
</evidence>
<proteinExistence type="inferred from homology"/>
<organism evidence="10 11">
    <name type="scientific">Clavelina lepadiformis</name>
    <name type="common">Light-bulb sea squirt</name>
    <name type="synonym">Ascidia lepadiformis</name>
    <dbReference type="NCBI Taxonomy" id="159417"/>
    <lineage>
        <taxon>Eukaryota</taxon>
        <taxon>Metazoa</taxon>
        <taxon>Chordata</taxon>
        <taxon>Tunicata</taxon>
        <taxon>Ascidiacea</taxon>
        <taxon>Aplousobranchia</taxon>
        <taxon>Clavelinidae</taxon>
        <taxon>Clavelina</taxon>
    </lineage>
</organism>
<dbReference type="Gene3D" id="3.40.50.300">
    <property type="entry name" value="P-loop containing nucleotide triphosphate hydrolases"/>
    <property type="match status" value="1"/>
</dbReference>
<dbReference type="InterPro" id="IPR027417">
    <property type="entry name" value="P-loop_NTPase"/>
</dbReference>
<evidence type="ECO:0000256" key="5">
    <source>
        <dbReference type="ARBA" id="ARBA00022968"/>
    </source>
</evidence>
<dbReference type="InterPro" id="IPR009729">
    <property type="entry name" value="Gal-3-0_sulfotransfrase"/>
</dbReference>
<keyword evidence="4" id="KW-0812">Transmembrane</keyword>
<evidence type="ECO:0000256" key="6">
    <source>
        <dbReference type="ARBA" id="ARBA00022989"/>
    </source>
</evidence>
<evidence type="ECO:0000313" key="10">
    <source>
        <dbReference type="EMBL" id="CAK8694344.1"/>
    </source>
</evidence>
<gene>
    <name evidence="10" type="ORF">CVLEPA_LOCUS27721</name>
</gene>
<evidence type="ECO:0000256" key="7">
    <source>
        <dbReference type="ARBA" id="ARBA00023034"/>
    </source>
</evidence>
<keyword evidence="3" id="KW-0808">Transferase</keyword>
<comment type="caution">
    <text evidence="10">The sequence shown here is derived from an EMBL/GenBank/DDBJ whole genome shotgun (WGS) entry which is preliminary data.</text>
</comment>
<accession>A0ABP0GRI8</accession>
<dbReference type="PANTHER" id="PTHR14647:SF87">
    <property type="entry name" value="PUTATIVE-RELATED"/>
    <property type="match status" value="1"/>
</dbReference>
<keyword evidence="7" id="KW-0333">Golgi apparatus</keyword>
<evidence type="ECO:0000256" key="9">
    <source>
        <dbReference type="ARBA" id="ARBA00023180"/>
    </source>
</evidence>
<reference evidence="10 11" key="1">
    <citation type="submission" date="2024-02" db="EMBL/GenBank/DDBJ databases">
        <authorList>
            <person name="Daric V."/>
            <person name="Darras S."/>
        </authorList>
    </citation>
    <scope>NUCLEOTIDE SEQUENCE [LARGE SCALE GENOMIC DNA]</scope>
</reference>
<keyword evidence="6" id="KW-1133">Transmembrane helix</keyword>
<evidence type="ECO:0000256" key="1">
    <source>
        <dbReference type="ARBA" id="ARBA00004323"/>
    </source>
</evidence>
<comment type="subcellular location">
    <subcellularLocation>
        <location evidence="1">Golgi apparatus membrane</location>
        <topology evidence="1">Single-pass type II membrane protein</topology>
    </subcellularLocation>
</comment>
<evidence type="ECO:0000256" key="2">
    <source>
        <dbReference type="ARBA" id="ARBA00008124"/>
    </source>
</evidence>
<keyword evidence="9" id="KW-0325">Glycoprotein</keyword>
<sequence>MSTSNVNNSKSLLQEEYSTTRSALYDDNHIDWGNETIGEWSTFRPFVFVKTHKTGSSTVNAMMDHYTERLHIRKVHKFPPPFIGGYPGFMQNKFVFFDNDDTTPELGSMCQNSACEFSAINGHFRLNLIVAKSVMPKRAKILSIVREPWRQFQSSFNYYYAVKGNQIKLGEKNMFGSNCLPYPYLQLAKGRFINVLEYLDLAYENLTQSIPYFFRSKNPQGFDLGIDPFIDNEEEIEEEIKHLESGLDLIMINEHMDESLVLLKNELKMDWEDLLQGDRKALDYIHFDLKSYSERYANFQHFFKLDLILYRHFNATLWRKVDEYGRERMNRDVTQLRKMKELDKVMNSRKPRRKSSTKNVDLEKLFYSIPKVYNETYLIDILYKKLKKQANRIRGNLAYDMARYMVANHGGCPL</sequence>
<keyword evidence="8" id="KW-0472">Membrane</keyword>